<sequence length="280" mass="30909">MSARLSSLPSGLFRQALCLSLDVYTSLRFPCLISALSFREEGCIGLRWKKRQCLFKRERKKAALQRRQQNPTDKVNIFGIQWKVVNEGGCFSFKNKAFHHIHLCEGCSKDRSETIVWRNRRLFVFLKDLFTQLNIAADKKKGCLEWLSDVAVSEDEAPAGGSKSSGGTIMSYGHNYELPNLEGEKFSQIIQRSSEGLPSSLAQHFIGDTAASASASASASVAPGPPAAADCCCLPAPGSGRWWAGHWIALGHLTYAPVKKTEFPLRLPRLRMVAAFSNVT</sequence>
<dbReference type="AlphaFoldDB" id="A0A4Z2JI05"/>
<keyword evidence="2" id="KW-1185">Reference proteome</keyword>
<name>A0A4Z2JI05_9TELE</name>
<dbReference type="EMBL" id="SRLO01000003">
    <property type="protein sequence ID" value="TNN88892.1"/>
    <property type="molecule type" value="Genomic_DNA"/>
</dbReference>
<dbReference type="Proteomes" id="UP000314294">
    <property type="component" value="Unassembled WGS sequence"/>
</dbReference>
<proteinExistence type="predicted"/>
<evidence type="ECO:0000313" key="1">
    <source>
        <dbReference type="EMBL" id="TNN88892.1"/>
    </source>
</evidence>
<accession>A0A4Z2JI05</accession>
<protein>
    <submittedName>
        <fullName evidence="1">Uncharacterized protein</fullName>
    </submittedName>
</protein>
<gene>
    <name evidence="1" type="ORF">EYF80_000770</name>
</gene>
<organism evidence="1 2">
    <name type="scientific">Liparis tanakae</name>
    <name type="common">Tanaka's snailfish</name>
    <dbReference type="NCBI Taxonomy" id="230148"/>
    <lineage>
        <taxon>Eukaryota</taxon>
        <taxon>Metazoa</taxon>
        <taxon>Chordata</taxon>
        <taxon>Craniata</taxon>
        <taxon>Vertebrata</taxon>
        <taxon>Euteleostomi</taxon>
        <taxon>Actinopterygii</taxon>
        <taxon>Neopterygii</taxon>
        <taxon>Teleostei</taxon>
        <taxon>Neoteleostei</taxon>
        <taxon>Acanthomorphata</taxon>
        <taxon>Eupercaria</taxon>
        <taxon>Perciformes</taxon>
        <taxon>Cottioidei</taxon>
        <taxon>Cottales</taxon>
        <taxon>Liparidae</taxon>
        <taxon>Liparis</taxon>
    </lineage>
</organism>
<comment type="caution">
    <text evidence="1">The sequence shown here is derived from an EMBL/GenBank/DDBJ whole genome shotgun (WGS) entry which is preliminary data.</text>
</comment>
<reference evidence="1 2" key="1">
    <citation type="submission" date="2019-03" db="EMBL/GenBank/DDBJ databases">
        <title>First draft genome of Liparis tanakae, snailfish: a comprehensive survey of snailfish specific genes.</title>
        <authorList>
            <person name="Kim W."/>
            <person name="Song I."/>
            <person name="Jeong J.-H."/>
            <person name="Kim D."/>
            <person name="Kim S."/>
            <person name="Ryu S."/>
            <person name="Song J.Y."/>
            <person name="Lee S.K."/>
        </authorList>
    </citation>
    <scope>NUCLEOTIDE SEQUENCE [LARGE SCALE GENOMIC DNA]</scope>
    <source>
        <tissue evidence="1">Muscle</tissue>
    </source>
</reference>
<evidence type="ECO:0000313" key="2">
    <source>
        <dbReference type="Proteomes" id="UP000314294"/>
    </source>
</evidence>